<feature type="signal peptide" evidence="1">
    <location>
        <begin position="1"/>
        <end position="22"/>
    </location>
</feature>
<dbReference type="InterPro" id="IPR006059">
    <property type="entry name" value="SBP"/>
</dbReference>
<dbReference type="Pfam" id="PF01547">
    <property type="entry name" value="SBP_bac_1"/>
    <property type="match status" value="1"/>
</dbReference>
<protein>
    <submittedName>
        <fullName evidence="2">ABC transporter substrate-binding protein</fullName>
    </submittedName>
</protein>
<reference evidence="2 3" key="1">
    <citation type="submission" date="2024-09" db="EMBL/GenBank/DDBJ databases">
        <authorList>
            <person name="Sun Q."/>
            <person name="Mori K."/>
        </authorList>
    </citation>
    <scope>NUCLEOTIDE SEQUENCE [LARGE SCALE GENOMIC DNA]</scope>
    <source>
        <strain evidence="2 3">JCM 12520</strain>
    </source>
</reference>
<evidence type="ECO:0000313" key="2">
    <source>
        <dbReference type="EMBL" id="MFB9754445.1"/>
    </source>
</evidence>
<proteinExistence type="predicted"/>
<comment type="caution">
    <text evidence="2">The sequence shown here is derived from an EMBL/GenBank/DDBJ whole genome shotgun (WGS) entry which is preliminary data.</text>
</comment>
<dbReference type="RefSeq" id="WP_344916115.1">
    <property type="nucleotide sequence ID" value="NZ_BAAAYO010000018.1"/>
</dbReference>
<dbReference type="InterPro" id="IPR050490">
    <property type="entry name" value="Bact_solute-bd_prot1"/>
</dbReference>
<keyword evidence="1" id="KW-0732">Signal</keyword>
<feature type="chain" id="PRO_5045887276" evidence="1">
    <location>
        <begin position="23"/>
        <end position="437"/>
    </location>
</feature>
<dbReference type="Gene3D" id="3.40.190.10">
    <property type="entry name" value="Periplasmic binding protein-like II"/>
    <property type="match status" value="1"/>
</dbReference>
<name>A0ABV5W266_9BACL</name>
<dbReference type="EMBL" id="JBHMAG010000015">
    <property type="protein sequence ID" value="MFB9754445.1"/>
    <property type="molecule type" value="Genomic_DNA"/>
</dbReference>
<dbReference type="Proteomes" id="UP001589619">
    <property type="component" value="Unassembled WGS sequence"/>
</dbReference>
<organism evidence="2 3">
    <name type="scientific">Paenibacillus hodogayensis</name>
    <dbReference type="NCBI Taxonomy" id="279208"/>
    <lineage>
        <taxon>Bacteria</taxon>
        <taxon>Bacillati</taxon>
        <taxon>Bacillota</taxon>
        <taxon>Bacilli</taxon>
        <taxon>Bacillales</taxon>
        <taxon>Paenibacillaceae</taxon>
        <taxon>Paenibacillus</taxon>
    </lineage>
</organism>
<dbReference type="PANTHER" id="PTHR43649:SF12">
    <property type="entry name" value="DIACETYLCHITOBIOSE BINDING PROTEIN DASA"/>
    <property type="match status" value="1"/>
</dbReference>
<evidence type="ECO:0000313" key="3">
    <source>
        <dbReference type="Proteomes" id="UP001589619"/>
    </source>
</evidence>
<evidence type="ECO:0000256" key="1">
    <source>
        <dbReference type="SAM" id="SignalP"/>
    </source>
</evidence>
<dbReference type="PANTHER" id="PTHR43649">
    <property type="entry name" value="ARABINOSE-BINDING PROTEIN-RELATED"/>
    <property type="match status" value="1"/>
</dbReference>
<gene>
    <name evidence="2" type="ORF">ACFFNY_22975</name>
</gene>
<accession>A0ABV5W266</accession>
<dbReference type="PROSITE" id="PS51257">
    <property type="entry name" value="PROKAR_LIPOPROTEIN"/>
    <property type="match status" value="1"/>
</dbReference>
<keyword evidence="3" id="KW-1185">Reference proteome</keyword>
<sequence length="437" mass="48242">MSNKWKTSLCVLSLLTAAACGSKEGAGTNAGDNAPAGNPAKPETKGPVELVVVTPDADFNEAFIERLGKKFPNYTIRHINQSTKGNSIPELLTNGTPIDLYGKSAGGFAEEYIANRLQYDMTDLIKTYNINPADYEKGLVDYVRKLSDGKMYALPGNGNNLVVFYNKTVFDRFGVPYPKNGMTWQEMMELAKKLTRVEGDKSYIGLSVHTQLLLNWNQMGLPFVDPKNGSPTMNKDERWRTFFQTIFGEPVLTQAYQAAGQTFTQGNNAFYAGTVGMMIFNSNTATLAGSNLEKMDWDMVSMPSFPGLAGVGTPMNATLWAVPAISRNKEAAMDVIAYLLSDEYMGEVSRRGKLVSKQTDAILKNFGSEATPKDKNWSAIIHDKFAPFPEKAPFEPKILTINEKYANEYVAGKADLNSALRMMEEEALKVIQQEKAK</sequence>
<dbReference type="SUPFAM" id="SSF53850">
    <property type="entry name" value="Periplasmic binding protein-like II"/>
    <property type="match status" value="1"/>
</dbReference>